<protein>
    <submittedName>
        <fullName evidence="1">Uncharacterized protein</fullName>
    </submittedName>
</protein>
<evidence type="ECO:0000313" key="1">
    <source>
        <dbReference type="EMBL" id="KAK8037600.1"/>
    </source>
</evidence>
<dbReference type="Proteomes" id="UP001396898">
    <property type="component" value="Unassembled WGS sequence"/>
</dbReference>
<sequence>MDPFQDWLRQHSGFPVSKLDFFSLPRELRDQIYEQCLVCHTRALHPWIPERFRVPRHETTVGLFGASKAVRREAAEVFYSQNLIEFALMKPAEIAGFLQRIGRNAHHIRRVVVSFPLVRPLPWEPLGHFTIVPHDAAVLDIIRQGCPNLHTIRTGRRGTGSMIHFWTLSDLWYWKGQPVPDHGKAVKNLLSEAFGVLDAHFRSNLPSLQHIVLELDEETEFGPPLTLYVMGAGERKEDHIRYQVLEAIKGHKWALDSTEKGCEEYSEGIMMDIRRRVARTLMLCESTSEELEDEYFLSMF</sequence>
<gene>
    <name evidence="1" type="ORF">PG991_000946</name>
</gene>
<name>A0ABR1STF2_9PEZI</name>
<accession>A0ABR1STF2</accession>
<keyword evidence="2" id="KW-1185">Reference proteome</keyword>
<dbReference type="PANTHER" id="PTHR42085">
    <property type="entry name" value="F-BOX DOMAIN-CONTAINING PROTEIN"/>
    <property type="match status" value="1"/>
</dbReference>
<dbReference type="EMBL" id="JAQQWI010000002">
    <property type="protein sequence ID" value="KAK8037600.1"/>
    <property type="molecule type" value="Genomic_DNA"/>
</dbReference>
<organism evidence="1 2">
    <name type="scientific">Apiospora marii</name>
    <dbReference type="NCBI Taxonomy" id="335849"/>
    <lineage>
        <taxon>Eukaryota</taxon>
        <taxon>Fungi</taxon>
        <taxon>Dikarya</taxon>
        <taxon>Ascomycota</taxon>
        <taxon>Pezizomycotina</taxon>
        <taxon>Sordariomycetes</taxon>
        <taxon>Xylariomycetidae</taxon>
        <taxon>Amphisphaeriales</taxon>
        <taxon>Apiosporaceae</taxon>
        <taxon>Apiospora</taxon>
    </lineage>
</organism>
<dbReference type="InterPro" id="IPR038883">
    <property type="entry name" value="AN11006-like"/>
</dbReference>
<reference evidence="1 2" key="1">
    <citation type="submission" date="2023-01" db="EMBL/GenBank/DDBJ databases">
        <title>Analysis of 21 Apiospora genomes using comparative genomics revels a genus with tremendous synthesis potential of carbohydrate active enzymes and secondary metabolites.</title>
        <authorList>
            <person name="Sorensen T."/>
        </authorList>
    </citation>
    <scope>NUCLEOTIDE SEQUENCE [LARGE SCALE GENOMIC DNA]</scope>
    <source>
        <strain evidence="1 2">CBS 20057</strain>
    </source>
</reference>
<dbReference type="PANTHER" id="PTHR42085:SF2">
    <property type="entry name" value="F-BOX DOMAIN-CONTAINING PROTEIN"/>
    <property type="match status" value="1"/>
</dbReference>
<comment type="caution">
    <text evidence="1">The sequence shown here is derived from an EMBL/GenBank/DDBJ whole genome shotgun (WGS) entry which is preliminary data.</text>
</comment>
<proteinExistence type="predicted"/>
<evidence type="ECO:0000313" key="2">
    <source>
        <dbReference type="Proteomes" id="UP001396898"/>
    </source>
</evidence>